<proteinExistence type="predicted"/>
<name>A0A9W9TVL4_PENCI</name>
<dbReference type="GeneID" id="81378748"/>
<dbReference type="Proteomes" id="UP001147733">
    <property type="component" value="Unassembled WGS sequence"/>
</dbReference>
<gene>
    <name evidence="1" type="ORF">N7469_000661</name>
</gene>
<protein>
    <submittedName>
        <fullName evidence="1">Uncharacterized protein</fullName>
    </submittedName>
</protein>
<accession>A0A9W9TVL4</accession>
<keyword evidence="2" id="KW-1185">Reference proteome</keyword>
<dbReference type="AlphaFoldDB" id="A0A9W9TVL4"/>
<evidence type="ECO:0000313" key="1">
    <source>
        <dbReference type="EMBL" id="KAJ5242334.1"/>
    </source>
</evidence>
<evidence type="ECO:0000313" key="2">
    <source>
        <dbReference type="Proteomes" id="UP001147733"/>
    </source>
</evidence>
<organism evidence="1 2">
    <name type="scientific">Penicillium citrinum</name>
    <dbReference type="NCBI Taxonomy" id="5077"/>
    <lineage>
        <taxon>Eukaryota</taxon>
        <taxon>Fungi</taxon>
        <taxon>Dikarya</taxon>
        <taxon>Ascomycota</taxon>
        <taxon>Pezizomycotina</taxon>
        <taxon>Eurotiomycetes</taxon>
        <taxon>Eurotiomycetidae</taxon>
        <taxon>Eurotiales</taxon>
        <taxon>Aspergillaceae</taxon>
        <taxon>Penicillium</taxon>
    </lineage>
</organism>
<sequence length="63" mass="7096">MSRKAIRELQTPQQQRSNRALIASLNGNNNEEGHSILFSPYPARAVVAQSNLVKCEFFDKSPH</sequence>
<reference evidence="1" key="1">
    <citation type="submission" date="2022-11" db="EMBL/GenBank/DDBJ databases">
        <authorList>
            <person name="Petersen C."/>
        </authorList>
    </citation>
    <scope>NUCLEOTIDE SEQUENCE</scope>
    <source>
        <strain evidence="1">IBT 23319</strain>
    </source>
</reference>
<comment type="caution">
    <text evidence="1">The sequence shown here is derived from an EMBL/GenBank/DDBJ whole genome shotgun (WGS) entry which is preliminary data.</text>
</comment>
<reference evidence="1" key="2">
    <citation type="journal article" date="2023" name="IMA Fungus">
        <title>Comparative genomic study of the Penicillium genus elucidates a diverse pangenome and 15 lateral gene transfer events.</title>
        <authorList>
            <person name="Petersen C."/>
            <person name="Sorensen T."/>
            <person name="Nielsen M.R."/>
            <person name="Sondergaard T.E."/>
            <person name="Sorensen J.L."/>
            <person name="Fitzpatrick D.A."/>
            <person name="Frisvad J.C."/>
            <person name="Nielsen K.L."/>
        </authorList>
    </citation>
    <scope>NUCLEOTIDE SEQUENCE</scope>
    <source>
        <strain evidence="1">IBT 23319</strain>
    </source>
</reference>
<dbReference type="RefSeq" id="XP_056505338.1">
    <property type="nucleotide sequence ID" value="XM_056639581.1"/>
</dbReference>
<dbReference type="EMBL" id="JAPQKT010000001">
    <property type="protein sequence ID" value="KAJ5242334.1"/>
    <property type="molecule type" value="Genomic_DNA"/>
</dbReference>